<dbReference type="CDD" id="cd00331">
    <property type="entry name" value="IGPS"/>
    <property type="match status" value="1"/>
</dbReference>
<comment type="catalytic activity">
    <reaction evidence="1">
        <text>1-(2-carboxyphenylamino)-1-deoxy-D-ribulose 5-phosphate + H(+) = (1S,2R)-1-C-(indol-3-yl)glycerol 3-phosphate + CO2 + H2O</text>
        <dbReference type="Rhea" id="RHEA:23476"/>
        <dbReference type="ChEBI" id="CHEBI:15377"/>
        <dbReference type="ChEBI" id="CHEBI:15378"/>
        <dbReference type="ChEBI" id="CHEBI:16526"/>
        <dbReference type="ChEBI" id="CHEBI:58613"/>
        <dbReference type="ChEBI" id="CHEBI:58866"/>
        <dbReference type="EC" id="4.1.1.48"/>
    </reaction>
</comment>
<dbReference type="EC" id="4.1.1.48" evidence="3"/>
<keyword evidence="5" id="KW-0210">Decarboxylase</keyword>
<evidence type="ECO:0000259" key="9">
    <source>
        <dbReference type="Pfam" id="PF00218"/>
    </source>
</evidence>
<dbReference type="GO" id="GO:0004425">
    <property type="term" value="F:indole-3-glycerol-phosphate synthase activity"/>
    <property type="evidence" value="ECO:0007669"/>
    <property type="project" value="UniProtKB-EC"/>
</dbReference>
<evidence type="ECO:0000256" key="3">
    <source>
        <dbReference type="ARBA" id="ARBA00012362"/>
    </source>
</evidence>
<evidence type="ECO:0000256" key="1">
    <source>
        <dbReference type="ARBA" id="ARBA00001633"/>
    </source>
</evidence>
<proteinExistence type="predicted"/>
<keyword evidence="11" id="KW-1185">Reference proteome</keyword>
<name>A0A5B6TFC0_9BACT</name>
<evidence type="ECO:0000256" key="4">
    <source>
        <dbReference type="ARBA" id="ARBA00022605"/>
    </source>
</evidence>
<feature type="domain" description="Indole-3-glycerol phosphate synthase" evidence="9">
    <location>
        <begin position="4"/>
        <end position="253"/>
    </location>
</feature>
<gene>
    <name evidence="10" type="primary">trpC</name>
    <name evidence="10" type="ORF">FOA19_14130</name>
</gene>
<evidence type="ECO:0000256" key="7">
    <source>
        <dbReference type="ARBA" id="ARBA00023141"/>
    </source>
</evidence>
<dbReference type="EMBL" id="VKKY01000002">
    <property type="protein sequence ID" value="KAA3438896.1"/>
    <property type="molecule type" value="Genomic_DNA"/>
</dbReference>
<accession>A0A5B6TFC0</accession>
<dbReference type="GO" id="GO:0004640">
    <property type="term" value="F:phosphoribosylanthranilate isomerase activity"/>
    <property type="evidence" value="ECO:0007669"/>
    <property type="project" value="TreeGrafter"/>
</dbReference>
<dbReference type="InterPro" id="IPR013798">
    <property type="entry name" value="Indole-3-glycerol_P_synth_dom"/>
</dbReference>
<keyword evidence="6" id="KW-0822">Tryptophan biosynthesis</keyword>
<dbReference type="InterPro" id="IPR013785">
    <property type="entry name" value="Aldolase_TIM"/>
</dbReference>
<sequence length="273" mass="30495">MTILDNIIAHKRQEVADRKSLVPTALLERSIYFGSQPVSLRKYVQRPDLSGIIAEFKRKSPSKGIINAYAPVERTSIGYMQAGASALSILTDTNFFGGKNEDLTTARKFNFCPILRKDFVVEEYQILEAKSIGADAILLIAAVLTKEEVSQLAQFAHSLGLEVLLEVHNREELERTITPHVDLVGVNNRNLHDFSVSLQTSFDLAQHIPNEFVKVSESGLSEASSVMELRQYGYEGFLMGETFMRQSRPEKACAAFVEELKKLHVVSQLSFNG</sequence>
<evidence type="ECO:0000256" key="5">
    <source>
        <dbReference type="ARBA" id="ARBA00022793"/>
    </source>
</evidence>
<protein>
    <recommendedName>
        <fullName evidence="3">indole-3-glycerol-phosphate synthase</fullName>
        <ecNumber evidence="3">4.1.1.48</ecNumber>
    </recommendedName>
</protein>
<organism evidence="10 11">
    <name type="scientific">Rufibacter hautae</name>
    <dbReference type="NCBI Taxonomy" id="2595005"/>
    <lineage>
        <taxon>Bacteria</taxon>
        <taxon>Pseudomonadati</taxon>
        <taxon>Bacteroidota</taxon>
        <taxon>Cytophagia</taxon>
        <taxon>Cytophagales</taxon>
        <taxon>Hymenobacteraceae</taxon>
        <taxon>Rufibacter</taxon>
    </lineage>
</organism>
<dbReference type="Proteomes" id="UP000324133">
    <property type="component" value="Unassembled WGS sequence"/>
</dbReference>
<dbReference type="Gene3D" id="3.20.20.70">
    <property type="entry name" value="Aldolase class I"/>
    <property type="match status" value="1"/>
</dbReference>
<dbReference type="InterPro" id="IPR045186">
    <property type="entry name" value="Indole-3-glycerol_P_synth"/>
</dbReference>
<dbReference type="InterPro" id="IPR001468">
    <property type="entry name" value="Indole-3-GlycerolPSynthase_CS"/>
</dbReference>
<dbReference type="Pfam" id="PF00218">
    <property type="entry name" value="IGPS"/>
    <property type="match status" value="1"/>
</dbReference>
<dbReference type="PANTHER" id="PTHR22854:SF2">
    <property type="entry name" value="INDOLE-3-GLYCEROL-PHOSPHATE SYNTHASE"/>
    <property type="match status" value="1"/>
</dbReference>
<dbReference type="GO" id="GO:0000162">
    <property type="term" value="P:L-tryptophan biosynthetic process"/>
    <property type="evidence" value="ECO:0007669"/>
    <property type="project" value="UniProtKB-UniPathway"/>
</dbReference>
<evidence type="ECO:0000256" key="2">
    <source>
        <dbReference type="ARBA" id="ARBA00004696"/>
    </source>
</evidence>
<keyword evidence="7" id="KW-0057">Aromatic amino acid biosynthesis</keyword>
<dbReference type="OrthoDB" id="9804217at2"/>
<evidence type="ECO:0000313" key="11">
    <source>
        <dbReference type="Proteomes" id="UP000324133"/>
    </source>
</evidence>
<keyword evidence="4" id="KW-0028">Amino-acid biosynthesis</keyword>
<dbReference type="PANTHER" id="PTHR22854">
    <property type="entry name" value="TRYPTOPHAN BIOSYNTHESIS PROTEIN"/>
    <property type="match status" value="1"/>
</dbReference>
<evidence type="ECO:0000313" key="10">
    <source>
        <dbReference type="EMBL" id="KAA3438896.1"/>
    </source>
</evidence>
<dbReference type="PROSITE" id="PS00614">
    <property type="entry name" value="IGPS"/>
    <property type="match status" value="1"/>
</dbReference>
<evidence type="ECO:0000256" key="6">
    <source>
        <dbReference type="ARBA" id="ARBA00022822"/>
    </source>
</evidence>
<dbReference type="AlphaFoldDB" id="A0A5B6TFC0"/>
<evidence type="ECO:0000256" key="8">
    <source>
        <dbReference type="ARBA" id="ARBA00023239"/>
    </source>
</evidence>
<dbReference type="InterPro" id="IPR011060">
    <property type="entry name" value="RibuloseP-bd_barrel"/>
</dbReference>
<dbReference type="SUPFAM" id="SSF51366">
    <property type="entry name" value="Ribulose-phoshate binding barrel"/>
    <property type="match status" value="1"/>
</dbReference>
<dbReference type="RefSeq" id="WP_149091952.1">
    <property type="nucleotide sequence ID" value="NZ_VKKY01000002.1"/>
</dbReference>
<reference evidence="10 11" key="1">
    <citation type="submission" date="2019-07" db="EMBL/GenBank/DDBJ databases">
        <title>Rufibacter sp. nov., isolated from lake sediment.</title>
        <authorList>
            <person name="Qu J.-H."/>
        </authorList>
    </citation>
    <scope>NUCLEOTIDE SEQUENCE [LARGE SCALE GENOMIC DNA]</scope>
    <source>
        <strain evidence="10 11">NBS58-1</strain>
    </source>
</reference>
<comment type="pathway">
    <text evidence="2">Amino-acid biosynthesis; L-tryptophan biosynthesis; L-tryptophan from chorismate: step 4/5.</text>
</comment>
<dbReference type="FunFam" id="3.20.20.70:FF:000024">
    <property type="entry name" value="Indole-3-glycerol phosphate synthase"/>
    <property type="match status" value="1"/>
</dbReference>
<dbReference type="NCBIfam" id="NF001377">
    <property type="entry name" value="PRK00278.2-4"/>
    <property type="match status" value="1"/>
</dbReference>
<keyword evidence="8 10" id="KW-0456">Lyase</keyword>
<comment type="caution">
    <text evidence="10">The sequence shown here is derived from an EMBL/GenBank/DDBJ whole genome shotgun (WGS) entry which is preliminary data.</text>
</comment>
<dbReference type="UniPathway" id="UPA00035">
    <property type="reaction ID" value="UER00043"/>
</dbReference>